<dbReference type="Proteomes" id="UP001257060">
    <property type="component" value="Unassembled WGS sequence"/>
</dbReference>
<dbReference type="PANTHER" id="PTHR30246:SF1">
    <property type="entry name" value="2-DEHYDRO-3-DEOXY-6-PHOSPHOGALACTONATE ALDOLASE-RELATED"/>
    <property type="match status" value="1"/>
</dbReference>
<protein>
    <submittedName>
        <fullName evidence="6">Bifunctional 4-hydroxy-2-oxoglutarate aldolase/2-dehydro-3-deoxy-phosphogluconate aldolase</fullName>
        <ecNumber evidence="6">4.1.2.14</ecNumber>
        <ecNumber evidence="6">4.1.3.16</ecNumber>
    </submittedName>
</protein>
<dbReference type="Gene3D" id="3.20.20.70">
    <property type="entry name" value="Aldolase class I"/>
    <property type="match status" value="1"/>
</dbReference>
<evidence type="ECO:0000256" key="3">
    <source>
        <dbReference type="ARBA" id="ARBA00011233"/>
    </source>
</evidence>
<sequence>MSDTTAGRIRETGIVAIVRGTDADAAIETVDAIRRGGVPTVEITANTEGVLGMIGDVSSSFAADEVTVGAGTVLDAETARAATLAGAEFLVTPSFDEGVVRVANRYGKPSLVGIATPTEAVRAFEAGADMVKVFPAGTLGPEFVSSLGGPLGHIPTVPTGGVSLGNVRAFFDAGATAVGVGSSIADTDAVARGDFETIEENARAFVAEVEDARSE</sequence>
<dbReference type="RefSeq" id="WP_310925665.1">
    <property type="nucleotide sequence ID" value="NZ_JAMQOP010000004.1"/>
</dbReference>
<dbReference type="InterPro" id="IPR000887">
    <property type="entry name" value="Aldlse_KDPG_KHG"/>
</dbReference>
<gene>
    <name evidence="6" type="primary">eda</name>
    <name evidence="6" type="ORF">NDI76_18535</name>
</gene>
<comment type="caution">
    <text evidence="6">The sequence shown here is derived from an EMBL/GenBank/DDBJ whole genome shotgun (WGS) entry which is preliminary data.</text>
</comment>
<dbReference type="GO" id="GO:0008675">
    <property type="term" value="F:2-dehydro-3-deoxy-phosphogluconate aldolase activity"/>
    <property type="evidence" value="ECO:0007669"/>
    <property type="project" value="UniProtKB-EC"/>
</dbReference>
<dbReference type="NCBIfam" id="TIGR01182">
    <property type="entry name" value="eda"/>
    <property type="match status" value="1"/>
</dbReference>
<evidence type="ECO:0000256" key="4">
    <source>
        <dbReference type="ARBA" id="ARBA00023239"/>
    </source>
</evidence>
<evidence type="ECO:0000256" key="5">
    <source>
        <dbReference type="ARBA" id="ARBA00023277"/>
    </source>
</evidence>
<dbReference type="CDD" id="cd00452">
    <property type="entry name" value="KDPG_aldolase"/>
    <property type="match status" value="1"/>
</dbReference>
<keyword evidence="4 6" id="KW-0456">Lyase</keyword>
<proteinExistence type="inferred from homology"/>
<keyword evidence="7" id="KW-1185">Reference proteome</keyword>
<dbReference type="SUPFAM" id="SSF51569">
    <property type="entry name" value="Aldolase"/>
    <property type="match status" value="1"/>
</dbReference>
<keyword evidence="5" id="KW-0119">Carbohydrate metabolism</keyword>
<comment type="similarity">
    <text evidence="2">Belongs to the KHG/KDPG aldolase family.</text>
</comment>
<evidence type="ECO:0000256" key="1">
    <source>
        <dbReference type="ARBA" id="ARBA00004761"/>
    </source>
</evidence>
<dbReference type="Pfam" id="PF01081">
    <property type="entry name" value="Aldolase"/>
    <property type="match status" value="1"/>
</dbReference>
<evidence type="ECO:0000313" key="6">
    <source>
        <dbReference type="EMBL" id="MDS0300750.1"/>
    </source>
</evidence>
<dbReference type="EC" id="4.1.2.14" evidence="6"/>
<dbReference type="EMBL" id="JAMQOP010000004">
    <property type="protein sequence ID" value="MDS0300750.1"/>
    <property type="molecule type" value="Genomic_DNA"/>
</dbReference>
<dbReference type="PANTHER" id="PTHR30246">
    <property type="entry name" value="2-KETO-3-DEOXY-6-PHOSPHOGLUCONATE ALDOLASE"/>
    <property type="match status" value="1"/>
</dbReference>
<name>A0ABU2GIX5_9EURY</name>
<comment type="pathway">
    <text evidence="1">Carbohydrate acid metabolism.</text>
</comment>
<accession>A0ABU2GIX5</accession>
<dbReference type="GO" id="GO:0008700">
    <property type="term" value="F:(R,S)-4-hydroxy-2-oxoglutarate aldolase activity"/>
    <property type="evidence" value="ECO:0007669"/>
    <property type="project" value="UniProtKB-EC"/>
</dbReference>
<dbReference type="EC" id="4.1.3.16" evidence="6"/>
<organism evidence="6 7">
    <name type="scientific">Halogeometricum salsisoli</name>
    <dbReference type="NCBI Taxonomy" id="2950536"/>
    <lineage>
        <taxon>Archaea</taxon>
        <taxon>Methanobacteriati</taxon>
        <taxon>Methanobacteriota</taxon>
        <taxon>Stenosarchaea group</taxon>
        <taxon>Halobacteria</taxon>
        <taxon>Halobacteriales</taxon>
        <taxon>Haloferacaceae</taxon>
        <taxon>Halogeometricum</taxon>
    </lineage>
</organism>
<dbReference type="InterPro" id="IPR013785">
    <property type="entry name" value="Aldolase_TIM"/>
</dbReference>
<evidence type="ECO:0000256" key="2">
    <source>
        <dbReference type="ARBA" id="ARBA00006906"/>
    </source>
</evidence>
<evidence type="ECO:0000313" key="7">
    <source>
        <dbReference type="Proteomes" id="UP001257060"/>
    </source>
</evidence>
<reference evidence="6 7" key="1">
    <citation type="submission" date="2022-06" db="EMBL/GenBank/DDBJ databases">
        <title>Halogeometricum sp. a new haloarchaeum isolate from saline soil.</title>
        <authorList>
            <person name="Strakova D."/>
            <person name="Galisteo C."/>
            <person name="Sanchez-Porro C."/>
            <person name="Ventosa A."/>
        </authorList>
    </citation>
    <scope>NUCLEOTIDE SEQUENCE [LARGE SCALE GENOMIC DNA]</scope>
    <source>
        <strain evidence="6 7">S1BR25-6</strain>
    </source>
</reference>
<comment type="subunit">
    <text evidence="3">Homotrimer.</text>
</comment>